<feature type="domain" description="Peptidase M48" evidence="8">
    <location>
        <begin position="111"/>
        <end position="230"/>
    </location>
</feature>
<feature type="region of interest" description="Disordered" evidence="7">
    <location>
        <begin position="243"/>
        <end position="268"/>
    </location>
</feature>
<accession>A0A1J7C0W0</accession>
<sequence>MLILLRELLAVDRIQRHLGTAPITQDMTLGRLPDPDRPTADDDPRTAWIRTALRQTRDRAEQECRSHRIDRVWITIGGVEEFDELDDADTLRWGRRASMTLGFHWFMPAQRQDLPVVLEHELAHLRRYDNLRDLIADTLLWSAALAALAVLPLRAGLVVVAAATAAAVARRWWAELACDRASARYAGREASLAHWRRSRAAPRARGIRAVWKRTAGLRTHPPDSLRILGLRWVRTGSLGAGVRDTEAGDAESLVDQPVRARPGRPERS</sequence>
<evidence type="ECO:0000256" key="3">
    <source>
        <dbReference type="ARBA" id="ARBA00022801"/>
    </source>
</evidence>
<evidence type="ECO:0000256" key="5">
    <source>
        <dbReference type="ARBA" id="ARBA00023049"/>
    </source>
</evidence>
<organism evidence="9 10">
    <name type="scientific">Mangrovactinospora gilvigrisea</name>
    <dbReference type="NCBI Taxonomy" id="1428644"/>
    <lineage>
        <taxon>Bacteria</taxon>
        <taxon>Bacillati</taxon>
        <taxon>Actinomycetota</taxon>
        <taxon>Actinomycetes</taxon>
        <taxon>Kitasatosporales</taxon>
        <taxon>Streptomycetaceae</taxon>
        <taxon>Mangrovactinospora</taxon>
    </lineage>
</organism>
<protein>
    <recommendedName>
        <fullName evidence="8">Peptidase M48 domain-containing protein</fullName>
    </recommendedName>
</protein>
<evidence type="ECO:0000313" key="10">
    <source>
        <dbReference type="Proteomes" id="UP000243342"/>
    </source>
</evidence>
<gene>
    <name evidence="9" type="ORF">BIV57_00460</name>
</gene>
<keyword evidence="2" id="KW-0479">Metal-binding</keyword>
<evidence type="ECO:0000259" key="8">
    <source>
        <dbReference type="Pfam" id="PF01435"/>
    </source>
</evidence>
<evidence type="ECO:0000256" key="6">
    <source>
        <dbReference type="RuleBase" id="RU003983"/>
    </source>
</evidence>
<name>A0A1J7C0W0_9ACTN</name>
<dbReference type="GO" id="GO:0046872">
    <property type="term" value="F:metal ion binding"/>
    <property type="evidence" value="ECO:0007669"/>
    <property type="project" value="UniProtKB-KW"/>
</dbReference>
<dbReference type="STRING" id="1428644.BIV57_00460"/>
<comment type="caution">
    <text evidence="9">The sequence shown here is derived from an EMBL/GenBank/DDBJ whole genome shotgun (WGS) entry which is preliminary data.</text>
</comment>
<evidence type="ECO:0000256" key="2">
    <source>
        <dbReference type="ARBA" id="ARBA00022723"/>
    </source>
</evidence>
<dbReference type="GO" id="GO:0006508">
    <property type="term" value="P:proteolysis"/>
    <property type="evidence" value="ECO:0007669"/>
    <property type="project" value="UniProtKB-KW"/>
</dbReference>
<dbReference type="InterPro" id="IPR001915">
    <property type="entry name" value="Peptidase_M48"/>
</dbReference>
<keyword evidence="5 6" id="KW-0482">Metalloprotease</keyword>
<evidence type="ECO:0000313" key="9">
    <source>
        <dbReference type="EMBL" id="OIV39353.1"/>
    </source>
</evidence>
<dbReference type="Pfam" id="PF01435">
    <property type="entry name" value="Peptidase_M48"/>
    <property type="match status" value="1"/>
</dbReference>
<dbReference type="GO" id="GO:0004222">
    <property type="term" value="F:metalloendopeptidase activity"/>
    <property type="evidence" value="ECO:0007669"/>
    <property type="project" value="InterPro"/>
</dbReference>
<dbReference type="EMBL" id="MLCF01000002">
    <property type="protein sequence ID" value="OIV39353.1"/>
    <property type="molecule type" value="Genomic_DNA"/>
</dbReference>
<keyword evidence="4 6" id="KW-0862">Zinc</keyword>
<keyword evidence="10" id="KW-1185">Reference proteome</keyword>
<keyword evidence="3 6" id="KW-0378">Hydrolase</keyword>
<proteinExistence type="inferred from homology"/>
<dbReference type="AlphaFoldDB" id="A0A1J7C0W0"/>
<evidence type="ECO:0000256" key="4">
    <source>
        <dbReference type="ARBA" id="ARBA00022833"/>
    </source>
</evidence>
<dbReference type="Proteomes" id="UP000243342">
    <property type="component" value="Unassembled WGS sequence"/>
</dbReference>
<reference evidence="9 10" key="1">
    <citation type="submission" date="2016-10" db="EMBL/GenBank/DDBJ databases">
        <title>Genome sequence of Streptomyces gilvigriseus MUSC 26.</title>
        <authorList>
            <person name="Lee L.-H."/>
            <person name="Ser H.-L."/>
        </authorList>
    </citation>
    <scope>NUCLEOTIDE SEQUENCE [LARGE SCALE GENOMIC DNA]</scope>
    <source>
        <strain evidence="9 10">MUSC 26</strain>
    </source>
</reference>
<evidence type="ECO:0000256" key="7">
    <source>
        <dbReference type="SAM" id="MobiDB-lite"/>
    </source>
</evidence>
<keyword evidence="1 6" id="KW-0645">Protease</keyword>
<comment type="similarity">
    <text evidence="6">Belongs to the peptidase M48 family.</text>
</comment>
<evidence type="ECO:0000256" key="1">
    <source>
        <dbReference type="ARBA" id="ARBA00022670"/>
    </source>
</evidence>
<comment type="cofactor">
    <cofactor evidence="6">
        <name>Zn(2+)</name>
        <dbReference type="ChEBI" id="CHEBI:29105"/>
    </cofactor>
    <text evidence="6">Binds 1 zinc ion per subunit.</text>
</comment>